<dbReference type="RefSeq" id="WP_062419326.1">
    <property type="nucleotide sequence ID" value="NZ_BBXZ01000157.1"/>
</dbReference>
<evidence type="ECO:0000256" key="4">
    <source>
        <dbReference type="ARBA" id="ARBA00035175"/>
    </source>
</evidence>
<sequence>MAHKKGGGSSRNGRDSNAQRLGVKRYAGQVVLSGNILVRQRGTRIKPGLNVGVGKDDTLFATADGVVLYETLPNGRKLVSIVPAEAPAAEE</sequence>
<dbReference type="FunFam" id="2.40.50.100:FF:000004">
    <property type="entry name" value="50S ribosomal protein L27"/>
    <property type="match status" value="1"/>
</dbReference>
<evidence type="ECO:0000313" key="8">
    <source>
        <dbReference type="EMBL" id="KPL76217.1"/>
    </source>
</evidence>
<dbReference type="EMBL" id="DF967975">
    <property type="protein sequence ID" value="GAP19017.1"/>
    <property type="molecule type" value="Genomic_DNA"/>
</dbReference>
<dbReference type="GO" id="GO:0003735">
    <property type="term" value="F:structural constituent of ribosome"/>
    <property type="evidence" value="ECO:0007669"/>
    <property type="project" value="InterPro"/>
</dbReference>
<name>A0A0M8JPB6_9CHLR</name>
<dbReference type="Proteomes" id="UP000050501">
    <property type="component" value="Unassembled WGS sequence"/>
</dbReference>
<gene>
    <name evidence="5" type="primary">rpmA</name>
    <name evidence="8" type="ORF">ADN01_16835</name>
    <name evidence="7" type="ORF">LSAC_02915</name>
</gene>
<dbReference type="HAMAP" id="MF_00539">
    <property type="entry name" value="Ribosomal_bL27"/>
    <property type="match status" value="1"/>
</dbReference>
<reference evidence="7" key="1">
    <citation type="journal article" date="2015" name="Genome Announc.">
        <title>Draft Genome Sequences of Anaerolinea thermolimosa IMO-1, Bellilinea caldifistulae GOMI-1, Leptolinea tardivitalis YMTK-2, Levilinea saccharolytica KIBI-1, Longilinea arvoryzae KOME-1, Previously Described as Members of the Class Anaerolineae (Chloroflexi).</title>
        <authorList>
            <person name="Matsuura N."/>
            <person name="Tourlousse M.D."/>
            <person name="Ohashi A."/>
            <person name="Hugenholtz P."/>
            <person name="Sekiguchi Y."/>
        </authorList>
    </citation>
    <scope>NUCLEOTIDE SEQUENCE</scope>
    <source>
        <strain evidence="7">KIBI-1</strain>
    </source>
</reference>
<evidence type="ECO:0000256" key="2">
    <source>
        <dbReference type="ARBA" id="ARBA00022980"/>
    </source>
</evidence>
<keyword evidence="2 5" id="KW-0689">Ribosomal protein</keyword>
<organism evidence="7">
    <name type="scientific">Levilinea saccharolytica</name>
    <dbReference type="NCBI Taxonomy" id="229921"/>
    <lineage>
        <taxon>Bacteria</taxon>
        <taxon>Bacillati</taxon>
        <taxon>Chloroflexota</taxon>
        <taxon>Anaerolineae</taxon>
        <taxon>Anaerolineales</taxon>
        <taxon>Anaerolineaceae</taxon>
        <taxon>Levilinea</taxon>
    </lineage>
</organism>
<dbReference type="PATRIC" id="fig|229921.5.peg.1767"/>
<feature type="region of interest" description="Disordered" evidence="6">
    <location>
        <begin position="1"/>
        <end position="21"/>
    </location>
</feature>
<keyword evidence="3 5" id="KW-0687">Ribonucleoprotein</keyword>
<dbReference type="GO" id="GO:0006412">
    <property type="term" value="P:translation"/>
    <property type="evidence" value="ECO:0007669"/>
    <property type="project" value="UniProtKB-UniRule"/>
</dbReference>
<proteinExistence type="inferred from homology"/>
<accession>A0A0M8JPB6</accession>
<dbReference type="PROSITE" id="PS00831">
    <property type="entry name" value="RIBOSOMAL_L27"/>
    <property type="match status" value="1"/>
</dbReference>
<protein>
    <recommendedName>
        <fullName evidence="4 5">Large ribosomal subunit protein bL27</fullName>
    </recommendedName>
</protein>
<evidence type="ECO:0000313" key="7">
    <source>
        <dbReference type="EMBL" id="GAP19017.1"/>
    </source>
</evidence>
<dbReference type="GO" id="GO:0022625">
    <property type="term" value="C:cytosolic large ribosomal subunit"/>
    <property type="evidence" value="ECO:0007669"/>
    <property type="project" value="TreeGrafter"/>
</dbReference>
<evidence type="ECO:0000256" key="1">
    <source>
        <dbReference type="ARBA" id="ARBA00010797"/>
    </source>
</evidence>
<dbReference type="Pfam" id="PF01016">
    <property type="entry name" value="Ribosomal_L27"/>
    <property type="match status" value="1"/>
</dbReference>
<keyword evidence="9" id="KW-1185">Reference proteome</keyword>
<dbReference type="PANTHER" id="PTHR15893">
    <property type="entry name" value="RIBOSOMAL PROTEIN L27"/>
    <property type="match status" value="1"/>
</dbReference>
<evidence type="ECO:0000256" key="5">
    <source>
        <dbReference type="HAMAP-Rule" id="MF_00539"/>
    </source>
</evidence>
<dbReference type="PANTHER" id="PTHR15893:SF0">
    <property type="entry name" value="LARGE RIBOSOMAL SUBUNIT PROTEIN BL27M"/>
    <property type="match status" value="1"/>
</dbReference>
<evidence type="ECO:0000313" key="9">
    <source>
        <dbReference type="Proteomes" id="UP000050501"/>
    </source>
</evidence>
<dbReference type="EMBL" id="LGCM01000064">
    <property type="protein sequence ID" value="KPL76217.1"/>
    <property type="molecule type" value="Genomic_DNA"/>
</dbReference>
<evidence type="ECO:0000256" key="3">
    <source>
        <dbReference type="ARBA" id="ARBA00023274"/>
    </source>
</evidence>
<reference evidence="8 9" key="2">
    <citation type="submission" date="2015-07" db="EMBL/GenBank/DDBJ databases">
        <title>Genome sequence of Levilinea saccharolytica DSM 16555.</title>
        <authorList>
            <person name="Hemp J."/>
            <person name="Ward L.M."/>
            <person name="Pace L.A."/>
            <person name="Fischer W.W."/>
        </authorList>
    </citation>
    <scope>NUCLEOTIDE SEQUENCE [LARGE SCALE GENOMIC DNA]</scope>
    <source>
        <strain evidence="8 9">KIBI-1</strain>
    </source>
</reference>
<dbReference type="OrthoDB" id="9803474at2"/>
<dbReference type="Gene3D" id="2.40.50.100">
    <property type="match status" value="1"/>
</dbReference>
<comment type="similarity">
    <text evidence="1 5">Belongs to the bacterial ribosomal protein bL27 family.</text>
</comment>
<dbReference type="InterPro" id="IPR018261">
    <property type="entry name" value="Ribosomal_bL27_CS"/>
</dbReference>
<evidence type="ECO:0000256" key="6">
    <source>
        <dbReference type="SAM" id="MobiDB-lite"/>
    </source>
</evidence>
<dbReference type="PRINTS" id="PR00063">
    <property type="entry name" value="RIBOSOMALL27"/>
</dbReference>
<dbReference type="STRING" id="229921.ADN01_16835"/>
<dbReference type="NCBIfam" id="TIGR00062">
    <property type="entry name" value="L27"/>
    <property type="match status" value="1"/>
</dbReference>
<dbReference type="AlphaFoldDB" id="A0A0M8JPB6"/>
<dbReference type="InterPro" id="IPR001684">
    <property type="entry name" value="Ribosomal_bL27"/>
</dbReference>
<dbReference type="SUPFAM" id="SSF110324">
    <property type="entry name" value="Ribosomal L27 protein-like"/>
    <property type="match status" value="1"/>
</dbReference>